<dbReference type="Proteomes" id="UP001162992">
    <property type="component" value="Chromosome 8"/>
</dbReference>
<reference evidence="2" key="1">
    <citation type="journal article" date="2024" name="Proc. Natl. Acad. Sci. U.S.A.">
        <title>Extraordinary preservation of gene collinearity over three hundred million years revealed in homosporous lycophytes.</title>
        <authorList>
            <person name="Li C."/>
            <person name="Wickell D."/>
            <person name="Kuo L.Y."/>
            <person name="Chen X."/>
            <person name="Nie B."/>
            <person name="Liao X."/>
            <person name="Peng D."/>
            <person name="Ji J."/>
            <person name="Jenkins J."/>
            <person name="Williams M."/>
            <person name="Shu S."/>
            <person name="Plott C."/>
            <person name="Barry K."/>
            <person name="Rajasekar S."/>
            <person name="Grimwood J."/>
            <person name="Han X."/>
            <person name="Sun S."/>
            <person name="Hou Z."/>
            <person name="He W."/>
            <person name="Dai G."/>
            <person name="Sun C."/>
            <person name="Schmutz J."/>
            <person name="Leebens-Mack J.H."/>
            <person name="Li F.W."/>
            <person name="Wang L."/>
        </authorList>
    </citation>
    <scope>NUCLEOTIDE SEQUENCE [LARGE SCALE GENOMIC DNA]</scope>
    <source>
        <strain evidence="2">cv. PW_Plant_1</strain>
    </source>
</reference>
<accession>A0ACC2CY90</accession>
<keyword evidence="2" id="KW-1185">Reference proteome</keyword>
<sequence>MAGKRKAEGIALLSVYNDDEEDMDIDDEDDDEDEDKDDAKAEAAVAQEEEQLPAVVSPVPSLPSPALVSPSVPEQEAAAASVPATSPLLQVVDVVTTAAVSVGLGIVDYAHDDGNMSPEPEEGEITITGRAIVVSEATVDINVSYKEVHQPDSSLHTSSDKALSPEHAGQREESTFGNVAEVTNEKPSQESSHEENGSIALEAKTIDPLLEFLPSAPSITCSEELQIRFTKYLQMKNQGRSFNKDLRCSKGYRNPDFLQRAVRYQGIDQIGSCFKKEIFDPHGYDATDFYDALAVQQRRELEKKEQERKQSQRVDFVRGGVQPSQVAAADARTKPTAQIVASHKSGLSSNTSNTVHSTSSNDASGKVDIRVSKKSKWDKVETNGKPLPNVPSGAQHAIAAASAHVALMSAAGAGYASFAQQKRREAEGKLKSGEKSSGFSGKSDKKFDKS</sequence>
<evidence type="ECO:0000313" key="1">
    <source>
        <dbReference type="EMBL" id="KAJ7546910.1"/>
    </source>
</evidence>
<dbReference type="EMBL" id="CM055099">
    <property type="protein sequence ID" value="KAJ7546910.1"/>
    <property type="molecule type" value="Genomic_DNA"/>
</dbReference>
<protein>
    <submittedName>
        <fullName evidence="1">Uncharacterized protein</fullName>
    </submittedName>
</protein>
<proteinExistence type="predicted"/>
<comment type="caution">
    <text evidence="1">The sequence shown here is derived from an EMBL/GenBank/DDBJ whole genome shotgun (WGS) entry which is preliminary data.</text>
</comment>
<name>A0ACC2CY90_DIPCM</name>
<evidence type="ECO:0000313" key="2">
    <source>
        <dbReference type="Proteomes" id="UP001162992"/>
    </source>
</evidence>
<gene>
    <name evidence="1" type="ORF">O6H91_08G060300</name>
</gene>
<organism evidence="1 2">
    <name type="scientific">Diphasiastrum complanatum</name>
    <name type="common">Issler's clubmoss</name>
    <name type="synonym">Lycopodium complanatum</name>
    <dbReference type="NCBI Taxonomy" id="34168"/>
    <lineage>
        <taxon>Eukaryota</taxon>
        <taxon>Viridiplantae</taxon>
        <taxon>Streptophyta</taxon>
        <taxon>Embryophyta</taxon>
        <taxon>Tracheophyta</taxon>
        <taxon>Lycopodiopsida</taxon>
        <taxon>Lycopodiales</taxon>
        <taxon>Lycopodiaceae</taxon>
        <taxon>Lycopodioideae</taxon>
        <taxon>Diphasiastrum</taxon>
    </lineage>
</organism>